<evidence type="ECO:0000313" key="1">
    <source>
        <dbReference type="EMBL" id="KMT59692.1"/>
    </source>
</evidence>
<dbReference type="GO" id="GO:0042128">
    <property type="term" value="P:nitrate assimilation"/>
    <property type="evidence" value="ECO:0007669"/>
    <property type="project" value="TreeGrafter"/>
</dbReference>
<dbReference type="GO" id="GO:0051082">
    <property type="term" value="F:unfolded protein binding"/>
    <property type="evidence" value="ECO:0007669"/>
    <property type="project" value="InterPro"/>
</dbReference>
<dbReference type="PANTHER" id="PTHR43680:SF2">
    <property type="entry name" value="NITRATE REDUCTASE MOLYBDENUM COFACTOR ASSEMBLY CHAPERONE NARJ"/>
    <property type="match status" value="1"/>
</dbReference>
<evidence type="ECO:0000313" key="2">
    <source>
        <dbReference type="Proteomes" id="UP000052258"/>
    </source>
</evidence>
<dbReference type="RefSeq" id="WP_007473185.1">
    <property type="nucleotide sequence ID" value="NZ_KQ130615.1"/>
</dbReference>
<dbReference type="AlphaFoldDB" id="A0A0J8GAC1"/>
<organism evidence="1 2">
    <name type="scientific">Listeria fleischmannii 1991</name>
    <dbReference type="NCBI Taxonomy" id="1430899"/>
    <lineage>
        <taxon>Bacteria</taxon>
        <taxon>Bacillati</taxon>
        <taxon>Bacillota</taxon>
        <taxon>Bacilli</taxon>
        <taxon>Bacillales</taxon>
        <taxon>Listeriaceae</taxon>
        <taxon>Listeria</taxon>
    </lineage>
</organism>
<keyword evidence="2" id="KW-1185">Reference proteome</keyword>
<proteinExistence type="predicted"/>
<dbReference type="NCBIfam" id="TIGR00684">
    <property type="entry name" value="narJ"/>
    <property type="match status" value="1"/>
</dbReference>
<dbReference type="EMBL" id="AZHO01000014">
    <property type="protein sequence ID" value="KMT59692.1"/>
    <property type="molecule type" value="Genomic_DNA"/>
</dbReference>
<reference evidence="1 2" key="1">
    <citation type="journal article" date="2015" name="Genome Biol. Evol.">
        <title>Comparative Genomics of Listeria Sensu Lato: Genus-Wide Differences in Evolutionary Dynamics and the Progressive Gain of Complex, Potentially Pathogenicity-Related Traits through Lateral Gene Transfer.</title>
        <authorList>
            <person name="Chiara M."/>
            <person name="Caruso M."/>
            <person name="D'Erchia A.M."/>
            <person name="Manzari C."/>
            <person name="Fraccalvieri R."/>
            <person name="Goffredo E."/>
            <person name="Latorre L."/>
            <person name="Miccolupo A."/>
            <person name="Padalino I."/>
            <person name="Santagada G."/>
            <person name="Chiocco D."/>
            <person name="Pesole G."/>
            <person name="Horner D.S."/>
            <person name="Parisi A."/>
        </authorList>
    </citation>
    <scope>NUCLEOTIDE SEQUENCE [LARGE SCALE GENOMIC DNA]</scope>
    <source>
        <strain evidence="1 2">1991</strain>
    </source>
</reference>
<sequence length="191" mass="22999">MINAAILNKKRVLFGKLSHLLDYPDKQFLNERYITENLEFAEPDTRMHLEHFWQFLKSKRLYEVEQFYAESFDFTKKRSLYMTYYKFEDARERGQMLAKLKFLYEMFGLLAVDEELTDFLPLMLEFYEAGDWYMDERFQDLQVSFGVIEDGTYFLLQNLKEEEHPYASLVEALRIELKACMVKKEGSAYVE</sequence>
<dbReference type="PANTHER" id="PTHR43680">
    <property type="entry name" value="NITRATE REDUCTASE MOLYBDENUM COFACTOR ASSEMBLY CHAPERONE"/>
    <property type="match status" value="1"/>
</dbReference>
<accession>A0A0J8GAC1</accession>
<dbReference type="GO" id="GO:0016530">
    <property type="term" value="F:metallochaperone activity"/>
    <property type="evidence" value="ECO:0007669"/>
    <property type="project" value="TreeGrafter"/>
</dbReference>
<gene>
    <name evidence="1" type="ORF">X560_1221</name>
</gene>
<dbReference type="PATRIC" id="fig|1430899.3.peg.1417"/>
<name>A0A0J8GAC1_9LIST</name>
<dbReference type="SUPFAM" id="SSF89155">
    <property type="entry name" value="TorD-like"/>
    <property type="match status" value="1"/>
</dbReference>
<protein>
    <submittedName>
        <fullName evidence="1">Respiratory nitrate reductase delta chain</fullName>
    </submittedName>
</protein>
<dbReference type="Proteomes" id="UP000052258">
    <property type="component" value="Unassembled WGS sequence"/>
</dbReference>
<dbReference type="InterPro" id="IPR036411">
    <property type="entry name" value="TorD-like_sf"/>
</dbReference>
<comment type="caution">
    <text evidence="1">The sequence shown here is derived from an EMBL/GenBank/DDBJ whole genome shotgun (WGS) entry which is preliminary data.</text>
</comment>
<dbReference type="GO" id="GO:0051131">
    <property type="term" value="P:chaperone-mediated protein complex assembly"/>
    <property type="evidence" value="ECO:0007669"/>
    <property type="project" value="InterPro"/>
</dbReference>
<dbReference type="InterPro" id="IPR003765">
    <property type="entry name" value="NO3_reductase_chaperone_NarJ"/>
</dbReference>